<dbReference type="InterPro" id="IPR052341">
    <property type="entry name" value="LOG_family_nucleotidases"/>
</dbReference>
<gene>
    <name evidence="2" type="ORF">A3C89_02470</name>
</gene>
<organism evidence="2 3">
    <name type="scientific">Candidatus Kaiserbacteria bacterium RIFCSPHIGHO2_02_FULL_50_50</name>
    <dbReference type="NCBI Taxonomy" id="1798492"/>
    <lineage>
        <taxon>Bacteria</taxon>
        <taxon>Candidatus Kaiseribacteriota</taxon>
    </lineage>
</organism>
<protein>
    <recommendedName>
        <fullName evidence="1">Cytokinin riboside 5'-monophosphate phosphoribohydrolase</fullName>
        <ecNumber evidence="1">3.2.2.n1</ecNumber>
    </recommendedName>
</protein>
<evidence type="ECO:0000256" key="1">
    <source>
        <dbReference type="RuleBase" id="RU363015"/>
    </source>
</evidence>
<comment type="caution">
    <text evidence="2">The sequence shown here is derived from an EMBL/GenBank/DDBJ whole genome shotgun (WGS) entry which is preliminary data.</text>
</comment>
<proteinExistence type="inferred from homology"/>
<dbReference type="SUPFAM" id="SSF102405">
    <property type="entry name" value="MCP/YpsA-like"/>
    <property type="match status" value="1"/>
</dbReference>
<dbReference type="PANTHER" id="PTHR43393:SF3">
    <property type="entry name" value="LYSINE DECARBOXYLASE-LIKE PROTEIN"/>
    <property type="match status" value="1"/>
</dbReference>
<keyword evidence="1" id="KW-0378">Hydrolase</keyword>
<evidence type="ECO:0000313" key="3">
    <source>
        <dbReference type="Proteomes" id="UP000178794"/>
    </source>
</evidence>
<dbReference type="InterPro" id="IPR005269">
    <property type="entry name" value="LOG"/>
</dbReference>
<dbReference type="InterPro" id="IPR031100">
    <property type="entry name" value="LOG_fam"/>
</dbReference>
<dbReference type="EC" id="3.2.2.n1" evidence="1"/>
<dbReference type="NCBIfam" id="TIGR00730">
    <property type="entry name" value="Rossman fold protein, TIGR00730 family"/>
    <property type="match status" value="1"/>
</dbReference>
<keyword evidence="1" id="KW-0203">Cytokinin biosynthesis</keyword>
<dbReference type="Proteomes" id="UP000178794">
    <property type="component" value="Unassembled WGS sequence"/>
</dbReference>
<name>A0A1F6DDN1_9BACT</name>
<dbReference type="Gene3D" id="3.40.50.450">
    <property type="match status" value="1"/>
</dbReference>
<dbReference type="STRING" id="1798492.A3C89_02470"/>
<accession>A0A1F6DDN1</accession>
<dbReference type="AlphaFoldDB" id="A0A1F6DDN1"/>
<reference evidence="2 3" key="1">
    <citation type="journal article" date="2016" name="Nat. Commun.">
        <title>Thousands of microbial genomes shed light on interconnected biogeochemical processes in an aquifer system.</title>
        <authorList>
            <person name="Anantharaman K."/>
            <person name="Brown C.T."/>
            <person name="Hug L.A."/>
            <person name="Sharon I."/>
            <person name="Castelle C.J."/>
            <person name="Probst A.J."/>
            <person name="Thomas B.C."/>
            <person name="Singh A."/>
            <person name="Wilkins M.J."/>
            <person name="Karaoz U."/>
            <person name="Brodie E.L."/>
            <person name="Williams K.H."/>
            <person name="Hubbard S.S."/>
            <person name="Banfield J.F."/>
        </authorList>
    </citation>
    <scope>NUCLEOTIDE SEQUENCE [LARGE SCALE GENOMIC DNA]</scope>
</reference>
<dbReference type="GO" id="GO:0009691">
    <property type="term" value="P:cytokinin biosynthetic process"/>
    <property type="evidence" value="ECO:0007669"/>
    <property type="project" value="UniProtKB-UniRule"/>
</dbReference>
<dbReference type="EMBL" id="MFLF01000016">
    <property type="protein sequence ID" value="OGG59430.1"/>
    <property type="molecule type" value="Genomic_DNA"/>
</dbReference>
<evidence type="ECO:0000313" key="2">
    <source>
        <dbReference type="EMBL" id="OGG59430.1"/>
    </source>
</evidence>
<dbReference type="PANTHER" id="PTHR43393">
    <property type="entry name" value="CYTOKININ RIBOSIDE 5'-MONOPHOSPHATE PHOSPHORIBOHYDROLASE"/>
    <property type="match status" value="1"/>
</dbReference>
<dbReference type="GO" id="GO:0016787">
    <property type="term" value="F:hydrolase activity"/>
    <property type="evidence" value="ECO:0007669"/>
    <property type="project" value="UniProtKB-KW"/>
</dbReference>
<comment type="similarity">
    <text evidence="1">Belongs to the LOG family.</text>
</comment>
<dbReference type="GO" id="GO:0005829">
    <property type="term" value="C:cytosol"/>
    <property type="evidence" value="ECO:0007669"/>
    <property type="project" value="TreeGrafter"/>
</dbReference>
<dbReference type="Pfam" id="PF03641">
    <property type="entry name" value="Lysine_decarbox"/>
    <property type="match status" value="1"/>
</dbReference>
<sequence>MTTDLFANDKNIDQSWRVFTILSEFVQGFDMLRKYGSAVTFMGSARTLPSDPYHQAATELACMLAGEGVTIVTGGGEGIMGAANFGAYRAGGKSIGFNIKLPMEQKLNPYVTESKTFHYFFSRKVMLAYASEVYVFFPGGYGTFDELLEVLTLVQTRKIERVPIVLYGAEYWNPLVDIFKNVLAKRGFINKEDLDLFVVRDTVDDAFAYIADSINNRAKKRSRSENEMPAHQPS</sequence>